<dbReference type="RefSeq" id="XP_007717689.1">
    <property type="nucleotide sequence ID" value="XM_007719499.1"/>
</dbReference>
<organism evidence="1 2">
    <name type="scientific">Cochliobolus carbonum (strain 26-R-13)</name>
    <name type="common">Maize leaf spot fungus</name>
    <name type="synonym">Bipolaris zeicola</name>
    <dbReference type="NCBI Taxonomy" id="930089"/>
    <lineage>
        <taxon>Eukaryota</taxon>
        <taxon>Fungi</taxon>
        <taxon>Dikarya</taxon>
        <taxon>Ascomycota</taxon>
        <taxon>Pezizomycotina</taxon>
        <taxon>Dothideomycetes</taxon>
        <taxon>Pleosporomycetidae</taxon>
        <taxon>Pleosporales</taxon>
        <taxon>Pleosporineae</taxon>
        <taxon>Pleosporaceae</taxon>
        <taxon>Bipolaris</taxon>
    </lineage>
</organism>
<dbReference type="SUPFAM" id="SSF56112">
    <property type="entry name" value="Protein kinase-like (PK-like)"/>
    <property type="match status" value="1"/>
</dbReference>
<dbReference type="GeneID" id="19149463"/>
<dbReference type="KEGG" id="bze:COCCADRAFT_41399"/>
<protein>
    <recommendedName>
        <fullName evidence="3">Protein kinase domain-containing protein</fullName>
    </recommendedName>
</protein>
<dbReference type="AlphaFoldDB" id="W6XQX5"/>
<accession>W6XQX5</accession>
<dbReference type="HOGENOM" id="CLU_054430_0_0_1"/>
<dbReference type="EMBL" id="KI964852">
    <property type="protein sequence ID" value="EUC28008.1"/>
    <property type="molecule type" value="Genomic_DNA"/>
</dbReference>
<dbReference type="OrthoDB" id="4062651at2759"/>
<evidence type="ECO:0000313" key="1">
    <source>
        <dbReference type="EMBL" id="EUC28008.1"/>
    </source>
</evidence>
<sequence length="255" mass="29363">MAAITRAVGNQQHVLKSVPQNDFKYFQDTSSNLKTSPYTRAADDAFPDHSMFTYKYFKDHLLSFAQKNCLASSHETSIKRLPTPPMSRTILPSWERQIGNWMLAKSRGCMLSSQIDKSSDIFSFGIVVSLRCLTYGLFPSCQRAEKKYSVSTTPWLKRVIFAVADEERKEGGEDKLAIVLERQLSYFSDLDSPWAQIFTAIAEDFNKEFPQELFASWKDIEREFKNLVGNTTRIDLKRRIAVYDALSHRWFVDVV</sequence>
<keyword evidence="2" id="KW-1185">Reference proteome</keyword>
<dbReference type="Gene3D" id="1.10.510.10">
    <property type="entry name" value="Transferase(Phosphotransferase) domain 1"/>
    <property type="match status" value="1"/>
</dbReference>
<dbReference type="Proteomes" id="UP000053841">
    <property type="component" value="Unassembled WGS sequence"/>
</dbReference>
<evidence type="ECO:0000313" key="2">
    <source>
        <dbReference type="Proteomes" id="UP000053841"/>
    </source>
</evidence>
<evidence type="ECO:0008006" key="3">
    <source>
        <dbReference type="Google" id="ProtNLM"/>
    </source>
</evidence>
<dbReference type="InterPro" id="IPR011009">
    <property type="entry name" value="Kinase-like_dom_sf"/>
</dbReference>
<reference evidence="1 2" key="1">
    <citation type="journal article" date="2013" name="PLoS Genet.">
        <title>Comparative genome structure, secondary metabolite, and effector coding capacity across Cochliobolus pathogens.</title>
        <authorList>
            <person name="Condon B.J."/>
            <person name="Leng Y."/>
            <person name="Wu D."/>
            <person name="Bushley K.E."/>
            <person name="Ohm R.A."/>
            <person name="Otillar R."/>
            <person name="Martin J."/>
            <person name="Schackwitz W."/>
            <person name="Grimwood J."/>
            <person name="MohdZainudin N."/>
            <person name="Xue C."/>
            <person name="Wang R."/>
            <person name="Manning V.A."/>
            <person name="Dhillon B."/>
            <person name="Tu Z.J."/>
            <person name="Steffenson B.J."/>
            <person name="Salamov A."/>
            <person name="Sun H."/>
            <person name="Lowry S."/>
            <person name="LaButti K."/>
            <person name="Han J."/>
            <person name="Copeland A."/>
            <person name="Lindquist E."/>
            <person name="Barry K."/>
            <person name="Schmutz J."/>
            <person name="Baker S.E."/>
            <person name="Ciuffetti L.M."/>
            <person name="Grigoriev I.V."/>
            <person name="Zhong S."/>
            <person name="Turgeon B.G."/>
        </authorList>
    </citation>
    <scope>NUCLEOTIDE SEQUENCE [LARGE SCALE GENOMIC DNA]</scope>
    <source>
        <strain evidence="1 2">26-R-13</strain>
    </source>
</reference>
<name>W6XQX5_COCC2</name>
<dbReference type="eggNOG" id="KOG0594">
    <property type="taxonomic scope" value="Eukaryota"/>
</dbReference>
<proteinExistence type="predicted"/>
<gene>
    <name evidence="1" type="ORF">COCCADRAFT_41399</name>
</gene>